<evidence type="ECO:0000313" key="2">
    <source>
        <dbReference type="EMBL" id="WOJ97289.1"/>
    </source>
</evidence>
<feature type="domain" description="Hemerythrin-like" evidence="1">
    <location>
        <begin position="22"/>
        <end position="151"/>
    </location>
</feature>
<organism evidence="2 3">
    <name type="scientific">Congregibacter brevis</name>
    <dbReference type="NCBI Taxonomy" id="3081201"/>
    <lineage>
        <taxon>Bacteria</taxon>
        <taxon>Pseudomonadati</taxon>
        <taxon>Pseudomonadota</taxon>
        <taxon>Gammaproteobacteria</taxon>
        <taxon>Cellvibrionales</taxon>
        <taxon>Halieaceae</taxon>
        <taxon>Congregibacter</taxon>
    </lineage>
</organism>
<protein>
    <submittedName>
        <fullName evidence="2">Hemerythrin domain-containing protein</fullName>
    </submittedName>
</protein>
<dbReference type="InterPro" id="IPR012312">
    <property type="entry name" value="Hemerythrin-like"/>
</dbReference>
<dbReference type="Proteomes" id="UP001626549">
    <property type="component" value="Chromosome"/>
</dbReference>
<sequence>MDLQAFADQHDSDVSEAPMLVALRAEHRHIASVLALLSDHLNAIERSELVDTHVIYEIMDYMVTWPDRFHHPREDLIYGYAADIDQKLAEDRRRLEKDHDHMARNGRDLLQAVEDWRRGELGGAEVVRLGREYVQASYGHMSFEEQEVFPVIDAVLTHADWRELSADDQLKPVGDPVFGRRVQREFRNMARKLRRSLRRGVERQAVAEWVNVESLFEAYEVMNMANQSGRAITKDQLMTGLREASYIVLDEPLKSPFLCAANNARIGLEWWDEIQGVYRDALTDLMRVNRARQDRMRLLRRAGRPG</sequence>
<evidence type="ECO:0000259" key="1">
    <source>
        <dbReference type="Pfam" id="PF01814"/>
    </source>
</evidence>
<dbReference type="PANTHER" id="PTHR39966">
    <property type="entry name" value="BLL2471 PROTEIN-RELATED"/>
    <property type="match status" value="1"/>
</dbReference>
<dbReference type="EMBL" id="CP136865">
    <property type="protein sequence ID" value="WOJ97289.1"/>
    <property type="molecule type" value="Genomic_DNA"/>
</dbReference>
<dbReference type="Gene3D" id="1.20.120.520">
    <property type="entry name" value="nmb1532 protein domain like"/>
    <property type="match status" value="1"/>
</dbReference>
<proteinExistence type="predicted"/>
<dbReference type="Pfam" id="PF01814">
    <property type="entry name" value="Hemerythrin"/>
    <property type="match status" value="1"/>
</dbReference>
<keyword evidence="3" id="KW-1185">Reference proteome</keyword>
<dbReference type="RefSeq" id="WP_407328041.1">
    <property type="nucleotide sequence ID" value="NZ_CP136865.1"/>
</dbReference>
<reference evidence="2 3" key="1">
    <citation type="submission" date="2023-10" db="EMBL/GenBank/DDBJ databases">
        <title>Two novel species belonging to the OM43/NOR5 clade.</title>
        <authorList>
            <person name="Park M."/>
        </authorList>
    </citation>
    <scope>NUCLEOTIDE SEQUENCE [LARGE SCALE GENOMIC DNA]</scope>
    <source>
        <strain evidence="2 3">IMCC45268</strain>
    </source>
</reference>
<evidence type="ECO:0000313" key="3">
    <source>
        <dbReference type="Proteomes" id="UP001626549"/>
    </source>
</evidence>
<dbReference type="PANTHER" id="PTHR39966:SF1">
    <property type="entry name" value="HEMERYTHRIN-LIKE DOMAIN-CONTAINING PROTEIN"/>
    <property type="match status" value="1"/>
</dbReference>
<name>A0ABZ0IEN6_9GAMM</name>
<gene>
    <name evidence="2" type="ORF">R0137_01645</name>
</gene>
<accession>A0ABZ0IEN6</accession>